<sequence>MDIFDQALSYLFHQLSAVIQEGKKNNRINDDFHNVMSVIDIDDSYAVGIRFKGSVYCIIVHLINEHQTSAISDEDFSKYLEISYANNFIPILFPVKAIGSDPYTFENGLEGNNYLCLITGKRVNIYTDSVRDMVPRSHYEYLDAARNCLQAEYGQTTFVKSISSLNFHSDPYAIAWFHNNKGQRIWVSIRYHFKGENHEDLRHIFIRPKAIQKLSVSPGYLADIEFEERVPRVYDAKAKVVGIKKFYSPTLK</sequence>
<accession>A0ABR8WMD0</accession>
<reference evidence="1 2" key="1">
    <citation type="submission" date="2020-08" db="EMBL/GenBank/DDBJ databases">
        <title>A Genomic Blueprint of the Chicken Gut Microbiome.</title>
        <authorList>
            <person name="Gilroy R."/>
            <person name="Ravi A."/>
            <person name="Getino M."/>
            <person name="Pursley I."/>
            <person name="Horton D.L."/>
            <person name="Alikhan N.-F."/>
            <person name="Baker D."/>
            <person name="Gharbi K."/>
            <person name="Hall N."/>
            <person name="Watson M."/>
            <person name="Adriaenssens E.M."/>
            <person name="Foster-Nyarko E."/>
            <person name="Jarju S."/>
            <person name="Secka A."/>
            <person name="Antonio M."/>
            <person name="Oren A."/>
            <person name="Chaudhuri R."/>
            <person name="La Ragione R.M."/>
            <person name="Hildebrand F."/>
            <person name="Pallen M.J."/>
        </authorList>
    </citation>
    <scope>NUCLEOTIDE SEQUENCE [LARGE SCALE GENOMIC DNA]</scope>
    <source>
        <strain evidence="1 2">Sa1CVA4</strain>
    </source>
</reference>
<dbReference type="Proteomes" id="UP000626242">
    <property type="component" value="Unassembled WGS sequence"/>
</dbReference>
<protein>
    <submittedName>
        <fullName evidence="1">Uncharacterized protein</fullName>
    </submittedName>
</protein>
<dbReference type="EMBL" id="JACSPS010000002">
    <property type="protein sequence ID" value="MBD8018135.1"/>
    <property type="molecule type" value="Genomic_DNA"/>
</dbReference>
<keyword evidence="2" id="KW-1185">Reference proteome</keyword>
<name>A0ABR8WMD0_9FLAO</name>
<proteinExistence type="predicted"/>
<comment type="caution">
    <text evidence="1">The sequence shown here is derived from an EMBL/GenBank/DDBJ whole genome shotgun (WGS) entry which is preliminary data.</text>
</comment>
<gene>
    <name evidence="1" type="ORF">H9628_06600</name>
</gene>
<dbReference type="RefSeq" id="WP_251833331.1">
    <property type="nucleotide sequence ID" value="NZ_JACSPS010000002.1"/>
</dbReference>
<evidence type="ECO:0000313" key="2">
    <source>
        <dbReference type="Proteomes" id="UP000626242"/>
    </source>
</evidence>
<organism evidence="1 2">
    <name type="scientific">Kaistella pullorum</name>
    <dbReference type="NCBI Taxonomy" id="2763074"/>
    <lineage>
        <taxon>Bacteria</taxon>
        <taxon>Pseudomonadati</taxon>
        <taxon>Bacteroidota</taxon>
        <taxon>Flavobacteriia</taxon>
        <taxon>Flavobacteriales</taxon>
        <taxon>Weeksellaceae</taxon>
        <taxon>Chryseobacterium group</taxon>
        <taxon>Kaistella</taxon>
    </lineage>
</organism>
<evidence type="ECO:0000313" key="1">
    <source>
        <dbReference type="EMBL" id="MBD8018135.1"/>
    </source>
</evidence>